<proteinExistence type="predicted"/>
<gene>
    <name evidence="1" type="ORF">Vadar_029155</name>
</gene>
<keyword evidence="2" id="KW-1185">Reference proteome</keyword>
<comment type="caution">
    <text evidence="1">The sequence shown here is derived from an EMBL/GenBank/DDBJ whole genome shotgun (WGS) entry which is preliminary data.</text>
</comment>
<sequence length="1346" mass="148116">MESILARALEYTLKYWLKSFSRDQFKLQGRTAQLSNLDINGDALHASLGLPPALNVTTAKVGKLEIMLPSVSNVQLEPIVVRIDKLDLVLEENDDLDVSSSSSSAQSSPSSVKGSGYGFADKIADGMTLEVHTVNILLETHGGARQKGGATWALPMASLTIRNVLLYTTNESWQVVNLKEARDFSSNSKFIYVFKKLEWESLSIDILPHPDMFSDAHFASAQDGSTKKDDDGAKRVFFGGERFVEGISGQAYITVQRTELNSPLGLEVQLHITEVVCPALSEPGLRALLRFFTGLSVCINRGDLNPSNQQRATEAAGRSLVSIIVDHIFFCIKDSEFQLELLMQSLSFSRASVSDGENGRCLTQVRIGGLFLRDTFSRPPSTLVQPSMQAATESFLHTPEFGKSFCPPIYPLGDQPWQLIEGIPLICLHAIQVQPSPAPPYFASQTVVDCQPLMIHLQEESCLKIVSLLVDGITVNPGAILPDFSINSIKFNLKGLDITVPMDTENPIYSVGNRKPNFQSCFSGARLHIENLFFSESPSLTLKLLNLEKDPACFCLWEDQPIDASQKKWTTGASLLSLSLETCDDATGLQSSVKSSSPLWKCVELKDACVEVAMATADGSPLIFVPPPGGLVRVGIACEQYFSNTSVEQLFFVLDLYAYFGSVGEKLAIIRKSSQMKRIRNESLGGRIIEKVPSDTAVSFAVKLLRLRFLESSPADIQGMLLVQFLGENLFVKVTHRTLGGAIAISSSLCWESVEVDCADTEGNLSHENGVPLPYVENGILMNRNGRPQLRTVFWVQKRLKLLSHGNTPSVPFLNIGMVHVIPYSTRDMECHSLSLSACIAGVRLGGGMNYAEALLHRFGILGADGGPGEGLSKGLENLSAGPLSKLFKASPLILDDVQENMNRDGNDNAFLHLGTPDDVDLTIELKDWLFALEGAQNNAEGQWSHNHEDLDREERCWHTTFEKLRVLAKSSPKHVANVKEKSHQLQKYPVEVVTVGVEGLQILKPHAQTRVLQDGLPLEGPKEAVDLSGGINLESSIVISEDDVDIEMVKWMVENFKFSVKQPIEAVVTKDELEHLAFLCKSEVDSMGRIAAGVLRVLKLEGSIGQAAINQLSNLGSEGFDKIFVPEKLSRGSTGPSNATGETLESTVASLEELVADSQAKCAALTAELGSVSSIQHLAEIEQITQKLESSETTNSPENFPIEKRRKSEITRDRRSRMGLVKPEPPNYEIGWKRTKPIQVEKPKGYVIMDFLEKFVVLLDREFGSKTLLAKAGEIVAERAREEAEVLREEGKVEDRMVTELSRVLKLMEMDLAMVRAAVKEDTMRERLEQAKARCRQAILVANSF</sequence>
<dbReference type="EMBL" id="CM037154">
    <property type="protein sequence ID" value="KAH7861668.1"/>
    <property type="molecule type" value="Genomic_DNA"/>
</dbReference>
<accession>A0ACB7Z6Z9</accession>
<organism evidence="1 2">
    <name type="scientific">Vaccinium darrowii</name>
    <dbReference type="NCBI Taxonomy" id="229202"/>
    <lineage>
        <taxon>Eukaryota</taxon>
        <taxon>Viridiplantae</taxon>
        <taxon>Streptophyta</taxon>
        <taxon>Embryophyta</taxon>
        <taxon>Tracheophyta</taxon>
        <taxon>Spermatophyta</taxon>
        <taxon>Magnoliopsida</taxon>
        <taxon>eudicotyledons</taxon>
        <taxon>Gunneridae</taxon>
        <taxon>Pentapetalae</taxon>
        <taxon>asterids</taxon>
        <taxon>Ericales</taxon>
        <taxon>Ericaceae</taxon>
        <taxon>Vaccinioideae</taxon>
        <taxon>Vaccinieae</taxon>
        <taxon>Vaccinium</taxon>
    </lineage>
</organism>
<name>A0ACB7Z6Z9_9ERIC</name>
<reference evidence="1 2" key="1">
    <citation type="journal article" date="2021" name="Hortic Res">
        <title>High-quality reference genome and annotation aids understanding of berry development for evergreen blueberry (Vaccinium darrowii).</title>
        <authorList>
            <person name="Yu J."/>
            <person name="Hulse-Kemp A.M."/>
            <person name="Babiker E."/>
            <person name="Staton M."/>
        </authorList>
    </citation>
    <scope>NUCLEOTIDE SEQUENCE [LARGE SCALE GENOMIC DNA]</scope>
    <source>
        <strain evidence="2">cv. NJ 8807/NJ 8810</strain>
        <tissue evidence="1">Young leaf</tissue>
    </source>
</reference>
<evidence type="ECO:0000313" key="2">
    <source>
        <dbReference type="Proteomes" id="UP000828048"/>
    </source>
</evidence>
<dbReference type="Proteomes" id="UP000828048">
    <property type="component" value="Chromosome 4"/>
</dbReference>
<protein>
    <submittedName>
        <fullName evidence="1">Uncharacterized protein</fullName>
    </submittedName>
</protein>
<evidence type="ECO:0000313" key="1">
    <source>
        <dbReference type="EMBL" id="KAH7861668.1"/>
    </source>
</evidence>